<name>A0A6G1G1Y8_9PEZI</name>
<proteinExistence type="predicted"/>
<dbReference type="PROSITE" id="PS50088">
    <property type="entry name" value="ANK_REPEAT"/>
    <property type="match status" value="1"/>
</dbReference>
<reference evidence="5" key="2">
    <citation type="submission" date="2020-04" db="EMBL/GenBank/DDBJ databases">
        <authorList>
            <consortium name="NCBI Genome Project"/>
        </authorList>
    </citation>
    <scope>NUCLEOTIDE SEQUENCE</scope>
    <source>
        <strain evidence="5">CBS 781.70</strain>
    </source>
</reference>
<organism evidence="3">
    <name type="scientific">Eremomyces bilateralis CBS 781.70</name>
    <dbReference type="NCBI Taxonomy" id="1392243"/>
    <lineage>
        <taxon>Eukaryota</taxon>
        <taxon>Fungi</taxon>
        <taxon>Dikarya</taxon>
        <taxon>Ascomycota</taxon>
        <taxon>Pezizomycotina</taxon>
        <taxon>Dothideomycetes</taxon>
        <taxon>Dothideomycetes incertae sedis</taxon>
        <taxon>Eremomycetales</taxon>
        <taxon>Eremomycetaceae</taxon>
        <taxon>Eremomyces</taxon>
    </lineage>
</organism>
<accession>A0A6G1G1Y8</accession>
<feature type="repeat" description="ANK" evidence="1">
    <location>
        <begin position="528"/>
        <end position="560"/>
    </location>
</feature>
<dbReference type="EMBL" id="ML975159">
    <property type="protein sequence ID" value="KAF1812125.1"/>
    <property type="molecule type" value="Genomic_DNA"/>
</dbReference>
<sequence length="576" mass="63115">MTAGGLEALAGPASILQVLDASGRIFAGLYKFLATIHRSSKLIPILRTKLDRLEKLLTDVRALAQTFQGSPLGIQPGARATFGRLNDELIACKVDLMSLEKFLGSVSSKSGPKLGKSKVALSKKLGYVLDEGEISRLSAEIDGHIGRVNGLLSTLGRTIDVEIHRRIEAAVDVAQDVKQSTAAELKELHKTIESIEERAAERERRQSEHMRGSLDALKDELQEVKEAVLEIPLRPNETLSQAPTRVNSMEPPDFAQDPDLVVKEPQPKLTADTSNSAAAANTATIDAAAFLHSFSALLLTMRRVLSNLDTNSIYYPRYLEKFEIPKKAQDMLLRTINRLFSRVSAAASESLESTDNSGTDAGMIAMRQRLPKQRLPQVQDIEPAPSKKTLARGFKQLKLNVSQSPELHGEWRLSTRDGVIYVLIEGIHSTLPWPLGTDDAGRISLCFVPNSGLHIPGIAIALMKWGHGRQYSESNDTVDCVDFDAVVSAFNVVRSDAPVLQAIADGDLKQVLGLLRRGEVGAMDRDREGMSLLAHAISAGNMDMCRLLLKMGADPQDVQKYEQLAFQTVGKWLEYV</sequence>
<evidence type="ECO:0000256" key="1">
    <source>
        <dbReference type="PROSITE-ProRule" id="PRU00023"/>
    </source>
</evidence>
<evidence type="ECO:0000313" key="4">
    <source>
        <dbReference type="Proteomes" id="UP000504638"/>
    </source>
</evidence>
<evidence type="ECO:0008006" key="6">
    <source>
        <dbReference type="Google" id="ProtNLM"/>
    </source>
</evidence>
<dbReference type="RefSeq" id="XP_033533756.1">
    <property type="nucleotide sequence ID" value="XM_033680808.1"/>
</dbReference>
<dbReference type="Proteomes" id="UP000504638">
    <property type="component" value="Unplaced"/>
</dbReference>
<dbReference type="GeneID" id="54421378"/>
<keyword evidence="2" id="KW-0175">Coiled coil</keyword>
<feature type="coiled-coil region" evidence="2">
    <location>
        <begin position="178"/>
        <end position="227"/>
    </location>
</feature>
<dbReference type="InterPro" id="IPR002110">
    <property type="entry name" value="Ankyrin_rpt"/>
</dbReference>
<evidence type="ECO:0000313" key="3">
    <source>
        <dbReference type="EMBL" id="KAF1812125.1"/>
    </source>
</evidence>
<reference evidence="3 5" key="1">
    <citation type="submission" date="2020-01" db="EMBL/GenBank/DDBJ databases">
        <authorList>
            <consortium name="DOE Joint Genome Institute"/>
            <person name="Haridas S."/>
            <person name="Albert R."/>
            <person name="Binder M."/>
            <person name="Bloem J."/>
            <person name="Labutti K."/>
            <person name="Salamov A."/>
            <person name="Andreopoulos B."/>
            <person name="Baker S.E."/>
            <person name="Barry K."/>
            <person name="Bills G."/>
            <person name="Bluhm B.H."/>
            <person name="Cannon C."/>
            <person name="Castanera R."/>
            <person name="Culley D.E."/>
            <person name="Daum C."/>
            <person name="Ezra D."/>
            <person name="Gonzalez J.B."/>
            <person name="Henrissat B."/>
            <person name="Kuo A."/>
            <person name="Liang C."/>
            <person name="Lipzen A."/>
            <person name="Lutzoni F."/>
            <person name="Magnuson J."/>
            <person name="Mondo S."/>
            <person name="Nolan M."/>
            <person name="Ohm R."/>
            <person name="Pangilinan J."/>
            <person name="Park H.-J."/>
            <person name="Ramirez L."/>
            <person name="Alfaro M."/>
            <person name="Sun H."/>
            <person name="Tritt A."/>
            <person name="Yoshinaga Y."/>
            <person name="Zwiers L.-H."/>
            <person name="Turgeon B.G."/>
            <person name="Goodwin S.B."/>
            <person name="Spatafora J.W."/>
            <person name="Crous P.W."/>
            <person name="Grigoriev I.V."/>
        </authorList>
    </citation>
    <scope>NUCLEOTIDE SEQUENCE</scope>
    <source>
        <strain evidence="3 5">CBS 781.70</strain>
    </source>
</reference>
<dbReference type="InterPro" id="IPR036770">
    <property type="entry name" value="Ankyrin_rpt-contain_sf"/>
</dbReference>
<evidence type="ECO:0000313" key="5">
    <source>
        <dbReference type="RefSeq" id="XP_033533756.1"/>
    </source>
</evidence>
<reference evidence="5" key="3">
    <citation type="submission" date="2025-04" db="UniProtKB">
        <authorList>
            <consortium name="RefSeq"/>
        </authorList>
    </citation>
    <scope>IDENTIFICATION</scope>
    <source>
        <strain evidence="5">CBS 781.70</strain>
    </source>
</reference>
<evidence type="ECO:0000256" key="2">
    <source>
        <dbReference type="SAM" id="Coils"/>
    </source>
</evidence>
<dbReference type="Gene3D" id="1.25.40.20">
    <property type="entry name" value="Ankyrin repeat-containing domain"/>
    <property type="match status" value="1"/>
</dbReference>
<gene>
    <name evidence="3 5" type="ORF">P152DRAFT_46811</name>
</gene>
<dbReference type="OrthoDB" id="3935484at2759"/>
<dbReference type="SMART" id="SM00248">
    <property type="entry name" value="ANK"/>
    <property type="match status" value="1"/>
</dbReference>
<dbReference type="AlphaFoldDB" id="A0A6G1G1Y8"/>
<dbReference type="SUPFAM" id="SSF48403">
    <property type="entry name" value="Ankyrin repeat"/>
    <property type="match status" value="1"/>
</dbReference>
<dbReference type="PROSITE" id="PS50297">
    <property type="entry name" value="ANK_REP_REGION"/>
    <property type="match status" value="1"/>
</dbReference>
<protein>
    <recommendedName>
        <fullName evidence="6">Ankyrin</fullName>
    </recommendedName>
</protein>
<keyword evidence="4" id="KW-1185">Reference proteome</keyword>
<keyword evidence="1" id="KW-0040">ANK repeat</keyword>